<protein>
    <submittedName>
        <fullName evidence="2">Uncharacterized protein</fullName>
    </submittedName>
</protein>
<dbReference type="EMBL" id="FXUG01000017">
    <property type="protein sequence ID" value="SMP73837.1"/>
    <property type="molecule type" value="Genomic_DNA"/>
</dbReference>
<name>A0ABY1QJX2_9BACT</name>
<organism evidence="2 3">
    <name type="scientific">Neorhodopirellula lusitana</name>
    <dbReference type="NCBI Taxonomy" id="445327"/>
    <lineage>
        <taxon>Bacteria</taxon>
        <taxon>Pseudomonadati</taxon>
        <taxon>Planctomycetota</taxon>
        <taxon>Planctomycetia</taxon>
        <taxon>Pirellulales</taxon>
        <taxon>Pirellulaceae</taxon>
        <taxon>Neorhodopirellula</taxon>
    </lineage>
</organism>
<proteinExistence type="predicted"/>
<evidence type="ECO:0000256" key="1">
    <source>
        <dbReference type="SAM" id="MobiDB-lite"/>
    </source>
</evidence>
<comment type="caution">
    <text evidence="2">The sequence shown here is derived from an EMBL/GenBank/DDBJ whole genome shotgun (WGS) entry which is preliminary data.</text>
</comment>
<accession>A0ABY1QJX2</accession>
<reference evidence="2 3" key="1">
    <citation type="submission" date="2017-05" db="EMBL/GenBank/DDBJ databases">
        <authorList>
            <person name="Varghese N."/>
            <person name="Submissions S."/>
        </authorList>
    </citation>
    <scope>NUCLEOTIDE SEQUENCE [LARGE SCALE GENOMIC DNA]</scope>
    <source>
        <strain evidence="2 3">DSM 25457</strain>
    </source>
</reference>
<sequence length="41" mass="4797">MNPFMLLRQKRRGLESGTDQAAYPTSRPTYEAGANHRQRKY</sequence>
<gene>
    <name evidence="2" type="ORF">SAMN06265222_11720</name>
</gene>
<evidence type="ECO:0000313" key="2">
    <source>
        <dbReference type="EMBL" id="SMP73837.1"/>
    </source>
</evidence>
<feature type="region of interest" description="Disordered" evidence="1">
    <location>
        <begin position="1"/>
        <end position="41"/>
    </location>
</feature>
<keyword evidence="3" id="KW-1185">Reference proteome</keyword>
<evidence type="ECO:0000313" key="3">
    <source>
        <dbReference type="Proteomes" id="UP001158067"/>
    </source>
</evidence>
<dbReference type="Proteomes" id="UP001158067">
    <property type="component" value="Unassembled WGS sequence"/>
</dbReference>